<keyword evidence="2" id="KW-1185">Reference proteome</keyword>
<gene>
    <name evidence="1" type="ORF">SAMN05216296_0033</name>
</gene>
<dbReference type="Proteomes" id="UP000243232">
    <property type="component" value="Chromosome I"/>
</dbReference>
<dbReference type="AlphaFoldDB" id="A0A1H2DUZ8"/>
<organism evidence="1 2">
    <name type="scientific">Pseudomonas pohangensis</name>
    <dbReference type="NCBI Taxonomy" id="364197"/>
    <lineage>
        <taxon>Bacteria</taxon>
        <taxon>Pseudomonadati</taxon>
        <taxon>Pseudomonadota</taxon>
        <taxon>Gammaproteobacteria</taxon>
        <taxon>Pseudomonadales</taxon>
        <taxon>Pseudomonadaceae</taxon>
        <taxon>Pseudomonas</taxon>
    </lineage>
</organism>
<name>A0A1H2DUZ8_9PSED</name>
<proteinExistence type="predicted"/>
<protein>
    <submittedName>
        <fullName evidence="1">Uncharacterized protein</fullName>
    </submittedName>
</protein>
<reference evidence="2" key="1">
    <citation type="submission" date="2016-10" db="EMBL/GenBank/DDBJ databases">
        <authorList>
            <person name="Varghese N."/>
            <person name="Submissions S."/>
        </authorList>
    </citation>
    <scope>NUCLEOTIDE SEQUENCE [LARGE SCALE GENOMIC DNA]</scope>
    <source>
        <strain evidence="2">DSM 17875</strain>
    </source>
</reference>
<sequence>MALRQAGAPIETANEIVAGGPEAFEELVKRIYTAPVLENKEKQKDLIKASYTKWLNECLSVI</sequence>
<dbReference type="STRING" id="364197.SAMN05216296_0033"/>
<evidence type="ECO:0000313" key="2">
    <source>
        <dbReference type="Proteomes" id="UP000243232"/>
    </source>
</evidence>
<dbReference type="EMBL" id="LT629785">
    <property type="protein sequence ID" value="SDT86680.1"/>
    <property type="molecule type" value="Genomic_DNA"/>
</dbReference>
<accession>A0A1H2DUZ8</accession>
<evidence type="ECO:0000313" key="1">
    <source>
        <dbReference type="EMBL" id="SDT86680.1"/>
    </source>
</evidence>